<gene>
    <name evidence="2" type="ORF">BXZ70DRAFT_913093</name>
</gene>
<keyword evidence="1" id="KW-0812">Transmembrane</keyword>
<proteinExistence type="predicted"/>
<keyword evidence="3" id="KW-1185">Reference proteome</keyword>
<protein>
    <submittedName>
        <fullName evidence="2">Uncharacterized protein</fullName>
    </submittedName>
</protein>
<comment type="caution">
    <text evidence="2">The sequence shown here is derived from an EMBL/GenBank/DDBJ whole genome shotgun (WGS) entry which is preliminary data.</text>
</comment>
<keyword evidence="1" id="KW-1133">Transmembrane helix</keyword>
<evidence type="ECO:0000313" key="2">
    <source>
        <dbReference type="EMBL" id="KAH8107883.1"/>
    </source>
</evidence>
<reference evidence="2" key="1">
    <citation type="journal article" date="2021" name="New Phytol.">
        <title>Evolutionary innovations through gain and loss of genes in the ectomycorrhizal Boletales.</title>
        <authorList>
            <person name="Wu G."/>
            <person name="Miyauchi S."/>
            <person name="Morin E."/>
            <person name="Kuo A."/>
            <person name="Drula E."/>
            <person name="Varga T."/>
            <person name="Kohler A."/>
            <person name="Feng B."/>
            <person name="Cao Y."/>
            <person name="Lipzen A."/>
            <person name="Daum C."/>
            <person name="Hundley H."/>
            <person name="Pangilinan J."/>
            <person name="Johnson J."/>
            <person name="Barry K."/>
            <person name="LaButti K."/>
            <person name="Ng V."/>
            <person name="Ahrendt S."/>
            <person name="Min B."/>
            <person name="Choi I.G."/>
            <person name="Park H."/>
            <person name="Plett J.M."/>
            <person name="Magnuson J."/>
            <person name="Spatafora J.W."/>
            <person name="Nagy L.G."/>
            <person name="Henrissat B."/>
            <person name="Grigoriev I.V."/>
            <person name="Yang Z.L."/>
            <person name="Xu J."/>
            <person name="Martin F.M."/>
        </authorList>
    </citation>
    <scope>NUCLEOTIDE SEQUENCE</scope>
    <source>
        <strain evidence="2">KKN 215</strain>
    </source>
</reference>
<evidence type="ECO:0000256" key="1">
    <source>
        <dbReference type="SAM" id="Phobius"/>
    </source>
</evidence>
<sequence>MIILDDEQDQVPKLPDPIYYPPVVRSSSRTETSSLPDYETSEAQHKAIPWYKPRRKFWRVLVISLIVYTVLTVAIGVPLIIIKLRRGGSVSYAVPWNPQQASVIYPGQEIVDSPPPYGNAMNCDQWFTVDSMQNSLLTSRATYAMALDTDIFLGSNGSYKVDAQSSSISGALFVGINDDTSVKDIQINVAMSYSTPSIRSRTHICLVDAYAHNGFYIYVPDDLTERERLAFDITMLFPKRQTQEVSTLTVMLPLFDQRYAALSPQLNFDQVVFGGPMSNVTVQSVSASNIYVMSSPGTITGSFGAVEQVVLETMSGEVNANITMDISYTVLQPKININTGNQPLTANVTLRCSDVKPSITSQVLIDANTFNAPLNLDVSQVPNPRQVLPVFVHAGNNLGPTNVYMDRYYEGTFFVQTEYASAVVRDGLPPKRYNKPMSIPSTATQAEPTPVIPDQYGRYYHYDVLQDSVVRGWIGTGNIPKSYTPDGEPGCVQVSSVLSPVLLDLTAS</sequence>
<evidence type="ECO:0000313" key="3">
    <source>
        <dbReference type="Proteomes" id="UP000813824"/>
    </source>
</evidence>
<organism evidence="2 3">
    <name type="scientific">Cristinia sonorae</name>
    <dbReference type="NCBI Taxonomy" id="1940300"/>
    <lineage>
        <taxon>Eukaryota</taxon>
        <taxon>Fungi</taxon>
        <taxon>Dikarya</taxon>
        <taxon>Basidiomycota</taxon>
        <taxon>Agaricomycotina</taxon>
        <taxon>Agaricomycetes</taxon>
        <taxon>Agaricomycetidae</taxon>
        <taxon>Agaricales</taxon>
        <taxon>Pleurotineae</taxon>
        <taxon>Stephanosporaceae</taxon>
        <taxon>Cristinia</taxon>
    </lineage>
</organism>
<dbReference type="OrthoDB" id="3233661at2759"/>
<feature type="transmembrane region" description="Helical" evidence="1">
    <location>
        <begin position="60"/>
        <end position="81"/>
    </location>
</feature>
<dbReference type="Proteomes" id="UP000813824">
    <property type="component" value="Unassembled WGS sequence"/>
</dbReference>
<dbReference type="AlphaFoldDB" id="A0A8K0XUS8"/>
<name>A0A8K0XUS8_9AGAR</name>
<dbReference type="EMBL" id="JAEVFJ010000001">
    <property type="protein sequence ID" value="KAH8107883.1"/>
    <property type="molecule type" value="Genomic_DNA"/>
</dbReference>
<keyword evidence="1" id="KW-0472">Membrane</keyword>
<accession>A0A8K0XUS8</accession>